<dbReference type="InterPro" id="IPR036179">
    <property type="entry name" value="Ig-like_dom_sf"/>
</dbReference>
<dbReference type="HOGENOM" id="CLU_2674161_0_0_1"/>
<sequence length="75" mass="8052">MSMSTFGYILSSVEVRPNRIELSGVGEHVIQGNRVVLQCVVRGARPAANVTWYNGTVQLQESSSAESLQDAVSGN</sequence>
<dbReference type="AlphaFoldDB" id="T1HZR8"/>
<dbReference type="EMBL" id="ACPB03007511">
    <property type="status" value="NOT_ANNOTATED_CDS"/>
    <property type="molecule type" value="Genomic_DNA"/>
</dbReference>
<dbReference type="VEuPathDB" id="VectorBase:RPRC009538"/>
<dbReference type="PROSITE" id="PS50835">
    <property type="entry name" value="IG_LIKE"/>
    <property type="match status" value="1"/>
</dbReference>
<accession>T1HZR8</accession>
<dbReference type="Gene3D" id="2.60.40.10">
    <property type="entry name" value="Immunoglobulins"/>
    <property type="match status" value="1"/>
</dbReference>
<dbReference type="SUPFAM" id="SSF48726">
    <property type="entry name" value="Immunoglobulin"/>
    <property type="match status" value="1"/>
</dbReference>
<dbReference type="eggNOG" id="KOG3515">
    <property type="taxonomic scope" value="Eukaryota"/>
</dbReference>
<dbReference type="Proteomes" id="UP000015103">
    <property type="component" value="Unassembled WGS sequence"/>
</dbReference>
<keyword evidence="1" id="KW-1015">Disulfide bond</keyword>
<dbReference type="InterPro" id="IPR013162">
    <property type="entry name" value="CD80_C2-set"/>
</dbReference>
<dbReference type="InParanoid" id="T1HZR8"/>
<dbReference type="InterPro" id="IPR013783">
    <property type="entry name" value="Ig-like_fold"/>
</dbReference>
<dbReference type="STRING" id="13249.T1HZR8"/>
<evidence type="ECO:0000313" key="2">
    <source>
        <dbReference type="EnsemblMetazoa" id="RPRC009538-PA"/>
    </source>
</evidence>
<name>T1HZR8_RHOPR</name>
<evidence type="ECO:0000313" key="3">
    <source>
        <dbReference type="Proteomes" id="UP000015103"/>
    </source>
</evidence>
<keyword evidence="3" id="KW-1185">Reference proteome</keyword>
<dbReference type="EnsemblMetazoa" id="RPRC009538-RA">
    <property type="protein sequence ID" value="RPRC009538-PA"/>
    <property type="gene ID" value="RPRC009538"/>
</dbReference>
<protein>
    <submittedName>
        <fullName evidence="2">Ig-like domain-containing protein</fullName>
    </submittedName>
</protein>
<dbReference type="InterPro" id="IPR007110">
    <property type="entry name" value="Ig-like_dom"/>
</dbReference>
<evidence type="ECO:0000256" key="1">
    <source>
        <dbReference type="ARBA" id="ARBA00023157"/>
    </source>
</evidence>
<reference evidence="2" key="1">
    <citation type="submission" date="2015-05" db="UniProtKB">
        <authorList>
            <consortium name="EnsemblMetazoa"/>
        </authorList>
    </citation>
    <scope>IDENTIFICATION</scope>
</reference>
<organism evidence="2 3">
    <name type="scientific">Rhodnius prolixus</name>
    <name type="common">Triatomid bug</name>
    <dbReference type="NCBI Taxonomy" id="13249"/>
    <lineage>
        <taxon>Eukaryota</taxon>
        <taxon>Metazoa</taxon>
        <taxon>Ecdysozoa</taxon>
        <taxon>Arthropoda</taxon>
        <taxon>Hexapoda</taxon>
        <taxon>Insecta</taxon>
        <taxon>Pterygota</taxon>
        <taxon>Neoptera</taxon>
        <taxon>Paraneoptera</taxon>
        <taxon>Hemiptera</taxon>
        <taxon>Heteroptera</taxon>
        <taxon>Panheteroptera</taxon>
        <taxon>Cimicomorpha</taxon>
        <taxon>Reduviidae</taxon>
        <taxon>Triatominae</taxon>
        <taxon>Rhodnius</taxon>
    </lineage>
</organism>
<dbReference type="Pfam" id="PF08205">
    <property type="entry name" value="C2-set_2"/>
    <property type="match status" value="1"/>
</dbReference>
<proteinExistence type="predicted"/>